<proteinExistence type="predicted"/>
<accession>A0AAP6WNK7</accession>
<dbReference type="AlphaFoldDB" id="A0AAP6WNK7"/>
<reference evidence="1 2" key="1">
    <citation type="submission" date="2020-02" db="EMBL/GenBank/DDBJ databases">
        <title>Genomic Insights into the Phylogeny and Genetic Plasticity of the Human and Animal Enteric Pathogen Clostridium perfringens.</title>
        <authorList>
            <person name="Feng Y."/>
            <person name="Hu Y."/>
        </authorList>
    </citation>
    <scope>NUCLEOTIDE SEQUENCE [LARGE SCALE GENOMIC DNA]</scope>
    <source>
        <strain evidence="1 2">CP-40</strain>
    </source>
</reference>
<evidence type="ECO:0000313" key="2">
    <source>
        <dbReference type="Proteomes" id="UP000481454"/>
    </source>
</evidence>
<name>A0AAP6WNK7_CLOPF</name>
<evidence type="ECO:0000313" key="1">
    <source>
        <dbReference type="EMBL" id="NGU31108.1"/>
    </source>
</evidence>
<sequence length="89" mass="10527">MKLKDNIDFKELEKYGFIEDPDNCEEGEHYYGENNYYYEFKSCYSSEFRLVVNIHTKKFEILAMAKNTGLLQLCDLDVIVELIKDGLIK</sequence>
<gene>
    <name evidence="1" type="ORF">G6Z34_13535</name>
</gene>
<dbReference type="Proteomes" id="UP000481454">
    <property type="component" value="Unassembled WGS sequence"/>
</dbReference>
<organism evidence="1 2">
    <name type="scientific">Clostridium perfringens</name>
    <dbReference type="NCBI Taxonomy" id="1502"/>
    <lineage>
        <taxon>Bacteria</taxon>
        <taxon>Bacillati</taxon>
        <taxon>Bacillota</taxon>
        <taxon>Clostridia</taxon>
        <taxon>Eubacteriales</taxon>
        <taxon>Clostridiaceae</taxon>
        <taxon>Clostridium</taxon>
    </lineage>
</organism>
<protein>
    <submittedName>
        <fullName evidence="1">Uncharacterized protein</fullName>
    </submittedName>
</protein>
<dbReference type="RefSeq" id="WP_164801038.1">
    <property type="nucleotide sequence ID" value="NZ_JAALLZ010000006.1"/>
</dbReference>
<dbReference type="EMBL" id="JAALLZ010000006">
    <property type="protein sequence ID" value="NGU31108.1"/>
    <property type="molecule type" value="Genomic_DNA"/>
</dbReference>
<comment type="caution">
    <text evidence="1">The sequence shown here is derived from an EMBL/GenBank/DDBJ whole genome shotgun (WGS) entry which is preliminary data.</text>
</comment>